<accession>A0A974BRS9</accession>
<name>A0A974BRS9_XENLA</name>
<sequence>MAATVIISWYYTGSHGKDTTIHIRENTIQATIYLKSMDKLSYLKYNLFYPDHTKCSILYSQTYHLKTLKSDFINRGYNPRIVDQDYQESTSAVNLPQNVRFKSISPDPPLLAFRPPSNLKKANNKCPMITNYKWNIQYSVAKKQCKACPHILISDRIQIQDTEEYIIRGQYNCSSFNVVHLIQCTRHPTGGLFKAETGQSLGEKYTLHHN</sequence>
<gene>
    <name evidence="1" type="ORF">XELAEV_18003983mg</name>
</gene>
<reference evidence="1" key="1">
    <citation type="submission" date="2016-05" db="EMBL/GenBank/DDBJ databases">
        <title>WGS assembly of Xenopus laevis.</title>
        <authorList>
            <person name="Session A."/>
            <person name="Uno Y."/>
            <person name="Kwon T."/>
            <person name="Chapman J."/>
            <person name="Toyoda A."/>
            <person name="Takahashi S."/>
            <person name="Fukui A."/>
            <person name="Hikosaka A."/>
            <person name="Putnam N."/>
            <person name="Stites J."/>
            <person name="Van Heeringen S."/>
            <person name="Quigley I."/>
            <person name="Heinz S."/>
            <person name="Hellsten U."/>
            <person name="Lyons J."/>
            <person name="Suzuki A."/>
            <person name="Kondo M."/>
            <person name="Ogino H."/>
            <person name="Ochi H."/>
            <person name="Bogdanovic O."/>
            <person name="Lister R."/>
            <person name="Georgiou G."/>
            <person name="Paranjpe S."/>
            <person name="Van Kruijsbergen I."/>
            <person name="Mozaffari S."/>
            <person name="Shu S."/>
            <person name="Schmutz J."/>
            <person name="Jenkins J."/>
            <person name="Grimwood J."/>
            <person name="Carlson J."/>
            <person name="Mitros T."/>
            <person name="Simakov O."/>
            <person name="Heald R."/>
            <person name="Miller K."/>
            <person name="Haudenschild C."/>
            <person name="Kuroki Y."/>
            <person name="Tanaka T."/>
            <person name="Michiue T."/>
            <person name="Watanabe M."/>
            <person name="Kinoshita T."/>
            <person name="Ohta Y."/>
            <person name="Mawaribuchi S."/>
            <person name="Suzuki Y."/>
            <person name="Haramoto Y."/>
            <person name="Yamamoto T."/>
            <person name="Takagi C."/>
            <person name="Kitzman J."/>
            <person name="Shendure J."/>
            <person name="Nakayama T."/>
            <person name="Izutsu Y."/>
            <person name="Robert J."/>
            <person name="Dichmann D."/>
            <person name="Flajnik M."/>
            <person name="Houston D."/>
            <person name="Marcotte E."/>
            <person name="Wallingford J."/>
            <person name="Ito Y."/>
            <person name="Asashima M."/>
            <person name="Ueno N."/>
            <person name="Matsuda Y."/>
            <person name="Jan Veenstra G."/>
            <person name="Fujiyama A."/>
            <person name="Harland R."/>
            <person name="Taira M."/>
            <person name="Rokhsar D.S."/>
        </authorList>
    </citation>
    <scope>NUCLEOTIDE SEQUENCE</scope>
    <source>
        <strain evidence="1">J</strain>
        <tissue evidence="1">Blood</tissue>
    </source>
</reference>
<dbReference type="AlphaFoldDB" id="A0A974BRS9"/>
<dbReference type="EMBL" id="KV467234">
    <property type="protein sequence ID" value="OCT57105.1"/>
    <property type="molecule type" value="Genomic_DNA"/>
</dbReference>
<evidence type="ECO:0000313" key="1">
    <source>
        <dbReference type="EMBL" id="OCT57105.1"/>
    </source>
</evidence>
<dbReference type="Proteomes" id="UP000694892">
    <property type="component" value="Unassembled WGS sequence"/>
</dbReference>
<protein>
    <submittedName>
        <fullName evidence="1">Uncharacterized protein</fullName>
    </submittedName>
</protein>
<proteinExistence type="predicted"/>
<organism evidence="1">
    <name type="scientific">Xenopus laevis</name>
    <name type="common">African clawed frog</name>
    <dbReference type="NCBI Taxonomy" id="8355"/>
    <lineage>
        <taxon>Eukaryota</taxon>
        <taxon>Metazoa</taxon>
        <taxon>Chordata</taxon>
        <taxon>Craniata</taxon>
        <taxon>Vertebrata</taxon>
        <taxon>Euteleostomi</taxon>
        <taxon>Amphibia</taxon>
        <taxon>Batrachia</taxon>
        <taxon>Anura</taxon>
        <taxon>Pipoidea</taxon>
        <taxon>Pipidae</taxon>
        <taxon>Xenopodinae</taxon>
        <taxon>Xenopus</taxon>
        <taxon>Xenopus</taxon>
    </lineage>
</organism>